<keyword evidence="3 4" id="KW-0964">Secreted</keyword>
<dbReference type="InterPro" id="IPR004265">
    <property type="entry name" value="Dirigent"/>
</dbReference>
<dbReference type="EMBL" id="HG739224">
    <property type="protein sequence ID" value="CDP16948.1"/>
    <property type="molecule type" value="Genomic_DNA"/>
</dbReference>
<evidence type="ECO:0000256" key="4">
    <source>
        <dbReference type="RuleBase" id="RU363099"/>
    </source>
</evidence>
<reference evidence="6" key="1">
    <citation type="journal article" date="2014" name="Science">
        <title>The coffee genome provides insight into the convergent evolution of caffeine biosynthesis.</title>
        <authorList>
            <person name="Denoeud F."/>
            <person name="Carretero-Paulet L."/>
            <person name="Dereeper A."/>
            <person name="Droc G."/>
            <person name="Guyot R."/>
            <person name="Pietrella M."/>
            <person name="Zheng C."/>
            <person name="Alberti A."/>
            <person name="Anthony F."/>
            <person name="Aprea G."/>
            <person name="Aury J.M."/>
            <person name="Bento P."/>
            <person name="Bernard M."/>
            <person name="Bocs S."/>
            <person name="Campa C."/>
            <person name="Cenci A."/>
            <person name="Combes M.C."/>
            <person name="Crouzillat D."/>
            <person name="Da Silva C."/>
            <person name="Daddiego L."/>
            <person name="De Bellis F."/>
            <person name="Dussert S."/>
            <person name="Garsmeur O."/>
            <person name="Gayraud T."/>
            <person name="Guignon V."/>
            <person name="Jahn K."/>
            <person name="Jamilloux V."/>
            <person name="Joet T."/>
            <person name="Labadie K."/>
            <person name="Lan T."/>
            <person name="Leclercq J."/>
            <person name="Lepelley M."/>
            <person name="Leroy T."/>
            <person name="Li L.T."/>
            <person name="Librado P."/>
            <person name="Lopez L."/>
            <person name="Munoz A."/>
            <person name="Noel B."/>
            <person name="Pallavicini A."/>
            <person name="Perrotta G."/>
            <person name="Poncet V."/>
            <person name="Pot D."/>
            <person name="Priyono X."/>
            <person name="Rigoreau M."/>
            <person name="Rouard M."/>
            <person name="Rozas J."/>
            <person name="Tranchant-Dubreuil C."/>
            <person name="VanBuren R."/>
            <person name="Zhang Q."/>
            <person name="Andrade A.C."/>
            <person name="Argout X."/>
            <person name="Bertrand B."/>
            <person name="de Kochko A."/>
            <person name="Graziosi G."/>
            <person name="Henry R.J."/>
            <person name="Jayarama X."/>
            <person name="Ming R."/>
            <person name="Nagai C."/>
            <person name="Rounsley S."/>
            <person name="Sankoff D."/>
            <person name="Giuliano G."/>
            <person name="Albert V.A."/>
            <person name="Wincker P."/>
            <person name="Lashermes P."/>
        </authorList>
    </citation>
    <scope>NUCLEOTIDE SEQUENCE [LARGE SCALE GENOMIC DNA]</scope>
    <source>
        <strain evidence="6">cv. DH200-94</strain>
    </source>
</reference>
<proteinExistence type="inferred from homology"/>
<evidence type="ECO:0000256" key="3">
    <source>
        <dbReference type="ARBA" id="ARBA00022525"/>
    </source>
</evidence>
<organism evidence="5 6">
    <name type="scientific">Coffea canephora</name>
    <name type="common">Robusta coffee</name>
    <dbReference type="NCBI Taxonomy" id="49390"/>
    <lineage>
        <taxon>Eukaryota</taxon>
        <taxon>Viridiplantae</taxon>
        <taxon>Streptophyta</taxon>
        <taxon>Embryophyta</taxon>
        <taxon>Tracheophyta</taxon>
        <taxon>Spermatophyta</taxon>
        <taxon>Magnoliopsida</taxon>
        <taxon>eudicotyledons</taxon>
        <taxon>Gunneridae</taxon>
        <taxon>Pentapetalae</taxon>
        <taxon>asterids</taxon>
        <taxon>lamiids</taxon>
        <taxon>Gentianales</taxon>
        <taxon>Rubiaceae</taxon>
        <taxon>Ixoroideae</taxon>
        <taxon>Gardenieae complex</taxon>
        <taxon>Bertiereae - Coffeeae clade</taxon>
        <taxon>Coffeeae</taxon>
        <taxon>Coffea</taxon>
    </lineage>
</organism>
<comment type="subunit">
    <text evidence="2 4">Homodimer.</text>
</comment>
<keyword evidence="6" id="KW-1185">Reference proteome</keyword>
<dbReference type="Gramene" id="CDP16948">
    <property type="protein sequence ID" value="CDP16948"/>
    <property type="gene ID" value="GSCOC_T00005314001"/>
</dbReference>
<comment type="function">
    <text evidence="4">Dirigent proteins impart stereoselectivity on the phenoxy radical-coupling reaction, yielding optically active lignans from two molecules of coniferyl alcohol in the biosynthesis of lignans, flavonolignans, and alkaloids and thus plays a central role in plant secondary metabolism.</text>
</comment>
<accession>A0A068VB96</accession>
<evidence type="ECO:0000256" key="1">
    <source>
        <dbReference type="ARBA" id="ARBA00010746"/>
    </source>
</evidence>
<name>A0A068VB96_COFCA</name>
<evidence type="ECO:0000256" key="2">
    <source>
        <dbReference type="ARBA" id="ARBA00011738"/>
    </source>
</evidence>
<evidence type="ECO:0000313" key="5">
    <source>
        <dbReference type="EMBL" id="CDP16948.1"/>
    </source>
</evidence>
<dbReference type="Proteomes" id="UP000295252">
    <property type="component" value="Chromosome VI"/>
</dbReference>
<feature type="signal peptide" evidence="4">
    <location>
        <begin position="1"/>
        <end position="32"/>
    </location>
</feature>
<comment type="similarity">
    <text evidence="1 4">Belongs to the plant dirigent protein family.</text>
</comment>
<dbReference type="InterPro" id="IPR044859">
    <property type="entry name" value="Allene_oxi_cyc_Dirigent"/>
</dbReference>
<dbReference type="Gene3D" id="2.40.480.10">
    <property type="entry name" value="Allene oxide cyclase-like"/>
    <property type="match status" value="1"/>
</dbReference>
<protein>
    <recommendedName>
        <fullName evidence="4">Dirigent protein</fullName>
    </recommendedName>
</protein>
<dbReference type="PhylomeDB" id="A0A068VB96"/>
<dbReference type="InParanoid" id="A0A068VB96"/>
<comment type="subcellular location">
    <subcellularLocation>
        <location evidence="4">Secreted</location>
        <location evidence="4">Extracellular space</location>
        <location evidence="4">Apoplast</location>
    </subcellularLocation>
</comment>
<dbReference type="OMA" id="VDNTTQN"/>
<feature type="chain" id="PRO_5008190201" description="Dirigent protein" evidence="4">
    <location>
        <begin position="33"/>
        <end position="203"/>
    </location>
</feature>
<dbReference type="AlphaFoldDB" id="A0A068VB96"/>
<sequence length="203" mass="22678">MDKLSMKMKMTVLNIAMLWLAVVIFAAPLARGSIDQSPKAVEKWFKELRHGKEKMTKLHFYLHDIITAKNPTAVRVAQAKITSKSPTKFGETVVLDDPLTQGPEPYSKIIGHAQGIYSFVSKEEKSLIMILNLVFKDGKFNGSTLSLLASNPFLHEYREMPILGGTGAFRLARGIATEKTYAANVTTKNAIAEYHVLVLHYRL</sequence>
<keyword evidence="4" id="KW-0052">Apoplast</keyword>
<dbReference type="STRING" id="49390.A0A068VB96"/>
<evidence type="ECO:0000313" key="6">
    <source>
        <dbReference type="Proteomes" id="UP000295252"/>
    </source>
</evidence>
<gene>
    <name evidence="5" type="ORF">GSCOC_T00005314001</name>
</gene>
<dbReference type="GO" id="GO:0009699">
    <property type="term" value="P:phenylpropanoid biosynthetic process"/>
    <property type="evidence" value="ECO:0007669"/>
    <property type="project" value="UniProtKB-ARBA"/>
</dbReference>
<dbReference type="Pfam" id="PF03018">
    <property type="entry name" value="Dirigent"/>
    <property type="match status" value="1"/>
</dbReference>
<keyword evidence="4" id="KW-0732">Signal</keyword>
<dbReference type="GO" id="GO:0048046">
    <property type="term" value="C:apoplast"/>
    <property type="evidence" value="ECO:0007669"/>
    <property type="project" value="UniProtKB-SubCell"/>
</dbReference>
<dbReference type="PANTHER" id="PTHR21495">
    <property type="entry name" value="NUCLEOPORIN-RELATED"/>
    <property type="match status" value="1"/>
</dbReference>